<gene>
    <name evidence="1" type="ORF">LEP1GSC158_0734</name>
</gene>
<proteinExistence type="predicted"/>
<organism evidence="1 2">
    <name type="scientific">Leptospira interrogans serovar Zanoni str. LT2156</name>
    <dbReference type="NCBI Taxonomy" id="1001601"/>
    <lineage>
        <taxon>Bacteria</taxon>
        <taxon>Pseudomonadati</taxon>
        <taxon>Spirochaetota</taxon>
        <taxon>Spirochaetia</taxon>
        <taxon>Leptospirales</taxon>
        <taxon>Leptospiraceae</taxon>
        <taxon>Leptospira</taxon>
    </lineage>
</organism>
<comment type="caution">
    <text evidence="1">The sequence shown here is derived from an EMBL/GenBank/DDBJ whole genome shotgun (WGS) entry which is preliminary data.</text>
</comment>
<dbReference type="AlphaFoldDB" id="M6HEG8"/>
<reference evidence="1 2" key="1">
    <citation type="submission" date="2013-01" db="EMBL/GenBank/DDBJ databases">
        <authorList>
            <person name="Harkins D.M."/>
            <person name="Durkin A.S."/>
            <person name="Brinkac L.M."/>
            <person name="Haft D.H."/>
            <person name="Selengut J.D."/>
            <person name="Sanka R."/>
            <person name="DePew J."/>
            <person name="Purushe J."/>
            <person name="Tulsiani S.M."/>
            <person name="Graham G.C."/>
            <person name="Burns M.-A."/>
            <person name="Dohnt M.F."/>
            <person name="Smythe L.D."/>
            <person name="McKay D.B."/>
            <person name="Craig S.B."/>
            <person name="Vinetz J.M."/>
            <person name="Sutton G.G."/>
            <person name="Nierman W.C."/>
            <person name="Fouts D.E."/>
        </authorList>
    </citation>
    <scope>NUCLEOTIDE SEQUENCE [LARGE SCALE GENOMIC DNA]</scope>
    <source>
        <strain evidence="1 2">LT2156</strain>
    </source>
</reference>
<evidence type="ECO:0008006" key="3">
    <source>
        <dbReference type="Google" id="ProtNLM"/>
    </source>
</evidence>
<dbReference type="Proteomes" id="UP000012089">
    <property type="component" value="Unassembled WGS sequence"/>
</dbReference>
<protein>
    <recommendedName>
        <fullName evidence="3">SLEI domain protein, PF07620 family</fullName>
    </recommendedName>
</protein>
<accession>M6HEG8</accession>
<dbReference type="EMBL" id="AFMF02000031">
    <property type="protein sequence ID" value="EMM95480.1"/>
    <property type="molecule type" value="Genomic_DNA"/>
</dbReference>
<name>M6HEG8_LEPIR</name>
<sequence length="44" mass="5181">MFVFELISKPQKILRDHSLKVFNQTHSFLQVRLYLAICELLSSS</sequence>
<evidence type="ECO:0000313" key="2">
    <source>
        <dbReference type="Proteomes" id="UP000012089"/>
    </source>
</evidence>
<evidence type="ECO:0000313" key="1">
    <source>
        <dbReference type="EMBL" id="EMM95480.1"/>
    </source>
</evidence>